<accession>A0A0F5K6K9</accession>
<comment type="caution">
    <text evidence="2">The sequence shown here is derived from an EMBL/GenBank/DDBJ whole genome shotgun (WGS) entry which is preliminary data.</text>
</comment>
<evidence type="ECO:0000313" key="3">
    <source>
        <dbReference type="Proteomes" id="UP000033618"/>
    </source>
</evidence>
<dbReference type="PANTHER" id="PTHR33803">
    <property type="entry name" value="IS1478 TRANSPOSASE"/>
    <property type="match status" value="1"/>
</dbReference>
<name>A0A0F5K6K9_9BURK</name>
<evidence type="ECO:0000313" key="2">
    <source>
        <dbReference type="EMBL" id="KKB65162.1"/>
    </source>
</evidence>
<dbReference type="PATRIC" id="fig|28092.6.peg.87"/>
<sequence>MGSKKAAPQEDFFRHPLREQINLNRPLMKLIELIDWERLHGVMGASFVSQRSRPASSPRLIAGLLYLQHAFDLFDEDVVWQWVENPYWVRRETGKV</sequence>
<dbReference type="Proteomes" id="UP000033618">
    <property type="component" value="Unassembled WGS sequence"/>
</dbReference>
<reference evidence="2 3" key="1">
    <citation type="submission" date="2015-03" db="EMBL/GenBank/DDBJ databases">
        <title>Draft Genome Sequence of Burkholderia andropogonis type strain ICMP2807, isolated from Sorghum bicolor.</title>
        <authorList>
            <person name="Lopes-Santos L."/>
            <person name="Castro D.B."/>
            <person name="Ottoboni L.M."/>
            <person name="Park D."/>
            <person name="Weirc B.S."/>
            <person name="Destefano S.A."/>
        </authorList>
    </citation>
    <scope>NUCLEOTIDE SEQUENCE [LARGE SCALE GENOMIC DNA]</scope>
    <source>
        <strain evidence="2 3">ICMP2807</strain>
    </source>
</reference>
<evidence type="ECO:0000259" key="1">
    <source>
        <dbReference type="Pfam" id="PF05598"/>
    </source>
</evidence>
<keyword evidence="3" id="KW-1185">Reference proteome</keyword>
<dbReference type="AlphaFoldDB" id="A0A0F5K6K9"/>
<gene>
    <name evidence="2" type="ORF">WM40_00390</name>
</gene>
<protein>
    <recommendedName>
        <fullName evidence="1">Transposase InsH N-terminal domain-containing protein</fullName>
    </recommendedName>
</protein>
<dbReference type="EMBL" id="LAQU01000001">
    <property type="protein sequence ID" value="KKB65162.1"/>
    <property type="molecule type" value="Genomic_DNA"/>
</dbReference>
<dbReference type="InterPro" id="IPR008490">
    <property type="entry name" value="Transposase_InsH_N"/>
</dbReference>
<proteinExistence type="predicted"/>
<feature type="domain" description="Transposase InsH N-terminal" evidence="1">
    <location>
        <begin position="17"/>
        <end position="89"/>
    </location>
</feature>
<dbReference type="Pfam" id="PF05598">
    <property type="entry name" value="DUF772"/>
    <property type="match status" value="1"/>
</dbReference>
<dbReference type="STRING" id="28092.WM40_00390"/>
<dbReference type="PANTHER" id="PTHR33803:SF3">
    <property type="entry name" value="BLL1974 PROTEIN"/>
    <property type="match status" value="1"/>
</dbReference>
<organism evidence="2 3">
    <name type="scientific">Robbsia andropogonis</name>
    <dbReference type="NCBI Taxonomy" id="28092"/>
    <lineage>
        <taxon>Bacteria</taxon>
        <taxon>Pseudomonadati</taxon>
        <taxon>Pseudomonadota</taxon>
        <taxon>Betaproteobacteria</taxon>
        <taxon>Burkholderiales</taxon>
        <taxon>Burkholderiaceae</taxon>
        <taxon>Robbsia</taxon>
    </lineage>
</organism>